<feature type="transmembrane region" description="Helical" evidence="1">
    <location>
        <begin position="38"/>
        <end position="58"/>
    </location>
</feature>
<evidence type="ECO:0000313" key="2">
    <source>
        <dbReference type="EMBL" id="GAA3885560.1"/>
    </source>
</evidence>
<reference evidence="3" key="1">
    <citation type="journal article" date="2019" name="Int. J. Syst. Evol. Microbiol.">
        <title>The Global Catalogue of Microorganisms (GCM) 10K type strain sequencing project: providing services to taxonomists for standard genome sequencing and annotation.</title>
        <authorList>
            <consortium name="The Broad Institute Genomics Platform"/>
            <consortium name="The Broad Institute Genome Sequencing Center for Infectious Disease"/>
            <person name="Wu L."/>
            <person name="Ma J."/>
        </authorList>
    </citation>
    <scope>NUCLEOTIDE SEQUENCE [LARGE SCALE GENOMIC DNA]</scope>
    <source>
        <strain evidence="3">JCM 17543</strain>
    </source>
</reference>
<comment type="caution">
    <text evidence="2">The sequence shown here is derived from an EMBL/GenBank/DDBJ whole genome shotgun (WGS) entry which is preliminary data.</text>
</comment>
<dbReference type="Pfam" id="PF07301">
    <property type="entry name" value="DUF1453"/>
    <property type="match status" value="1"/>
</dbReference>
<keyword evidence="1" id="KW-0812">Transmembrane</keyword>
<dbReference type="InterPro" id="IPR058247">
    <property type="entry name" value="DUF1453"/>
</dbReference>
<dbReference type="EMBL" id="BAABBM010000001">
    <property type="protein sequence ID" value="GAA3885560.1"/>
    <property type="molecule type" value="Genomic_DNA"/>
</dbReference>
<protein>
    <recommendedName>
        <fullName evidence="4">DUF1453 domain-containing protein</fullName>
    </recommendedName>
</protein>
<organism evidence="2 3">
    <name type="scientific">Sphingomonas limnosediminicola</name>
    <dbReference type="NCBI Taxonomy" id="940133"/>
    <lineage>
        <taxon>Bacteria</taxon>
        <taxon>Pseudomonadati</taxon>
        <taxon>Pseudomonadota</taxon>
        <taxon>Alphaproteobacteria</taxon>
        <taxon>Sphingomonadales</taxon>
        <taxon>Sphingomonadaceae</taxon>
        <taxon>Sphingomonas</taxon>
    </lineage>
</organism>
<dbReference type="Proteomes" id="UP001500827">
    <property type="component" value="Unassembled WGS sequence"/>
</dbReference>
<keyword evidence="1" id="KW-1133">Transmembrane helix</keyword>
<keyword evidence="1" id="KW-0472">Membrane</keyword>
<evidence type="ECO:0000313" key="3">
    <source>
        <dbReference type="Proteomes" id="UP001500827"/>
    </source>
</evidence>
<feature type="transmembrane region" description="Helical" evidence="1">
    <location>
        <begin position="134"/>
        <end position="154"/>
    </location>
</feature>
<feature type="transmembrane region" description="Helical" evidence="1">
    <location>
        <begin position="64"/>
        <end position="82"/>
    </location>
</feature>
<sequence length="168" mass="18247">MQPQGNWLTAALPFVVIAIVLAIRFRRMRRELPLNPERLWIAPAIYVLLAGTTLYSLMPPQMGWLLMIAGVAVGAVLGWHRGKLIHMTRNPENGDLTQRSSPLAVVLLAALVALKLGAKAIFGDSAVGHPSSSAMLLTDAFIGFALGLLTATRLELYLRARRLLGQSV</sequence>
<keyword evidence="3" id="KW-1185">Reference proteome</keyword>
<feature type="transmembrane region" description="Helical" evidence="1">
    <location>
        <begin position="6"/>
        <end position="26"/>
    </location>
</feature>
<gene>
    <name evidence="2" type="ORF">GCM10022276_00570</name>
</gene>
<proteinExistence type="predicted"/>
<dbReference type="RefSeq" id="WP_344697693.1">
    <property type="nucleotide sequence ID" value="NZ_BAABBM010000001.1"/>
</dbReference>
<name>A0ABP7KUC6_9SPHN</name>
<evidence type="ECO:0000256" key="1">
    <source>
        <dbReference type="SAM" id="Phobius"/>
    </source>
</evidence>
<feature type="transmembrane region" description="Helical" evidence="1">
    <location>
        <begin position="103"/>
        <end position="122"/>
    </location>
</feature>
<accession>A0ABP7KUC6</accession>
<evidence type="ECO:0008006" key="4">
    <source>
        <dbReference type="Google" id="ProtNLM"/>
    </source>
</evidence>